<dbReference type="Proteomes" id="UP000284676">
    <property type="component" value="Unassembled WGS sequence"/>
</dbReference>
<dbReference type="EMBL" id="QRHL01000008">
    <property type="protein sequence ID" value="RHF72491.1"/>
    <property type="molecule type" value="Genomic_DNA"/>
</dbReference>
<sequence>MKKKALFLLALVLLTTSCGSIVARKDKSQIVKFENSRIVADSYDITFYNILYPEKPYDKDKFYEQFDVLTSKMVAYNKDINLIIPLELYKDLLNLQKREVREGEKIYYKQAYSLTEEEKEFIDSKVDVETPDNTGSVQKYLNKQVAYWYDYLKKPQEYDSKKYYTELDKDRIVDEVFENRKFFSNTVFAVANDLVVGVTEDELEEIKDLPYPLYLKTDSIPVDKLKEVKSKIILVEGKVEDTVIPEKIVLIDNLTVENVKDYEITTKILDIDNPLNLIPNVDEYQDLKLKNIQKFDIKYVPNSVLKKASVRKEERKRETINFDKTQTNWRIE</sequence>
<dbReference type="RefSeq" id="WP_005887018.1">
    <property type="nucleotide sequence ID" value="NZ_CABMMQ010000002.1"/>
</dbReference>
<organism evidence="2 3">
    <name type="scientific">Fusobacterium mortiferum</name>
    <dbReference type="NCBI Taxonomy" id="850"/>
    <lineage>
        <taxon>Bacteria</taxon>
        <taxon>Fusobacteriati</taxon>
        <taxon>Fusobacteriota</taxon>
        <taxon>Fusobacteriia</taxon>
        <taxon>Fusobacteriales</taxon>
        <taxon>Fusobacteriaceae</taxon>
        <taxon>Fusobacterium</taxon>
    </lineage>
</organism>
<evidence type="ECO:0000313" key="3">
    <source>
        <dbReference type="Proteomes" id="UP000284676"/>
    </source>
</evidence>
<dbReference type="PROSITE" id="PS51257">
    <property type="entry name" value="PROKAR_LIPOPROTEIN"/>
    <property type="match status" value="1"/>
</dbReference>
<reference evidence="2 3" key="1">
    <citation type="submission" date="2018-08" db="EMBL/GenBank/DDBJ databases">
        <title>A genome reference for cultivated species of the human gut microbiota.</title>
        <authorList>
            <person name="Zou Y."/>
            <person name="Xue W."/>
            <person name="Luo G."/>
        </authorList>
    </citation>
    <scope>NUCLEOTIDE SEQUENCE [LARGE SCALE GENOMIC DNA]</scope>
    <source>
        <strain evidence="2 3">AM25-1</strain>
    </source>
</reference>
<feature type="chain" id="PRO_5019471697" description="Peptidyl-prolyl cis-trans isomerase" evidence="1">
    <location>
        <begin position="24"/>
        <end position="332"/>
    </location>
</feature>
<protein>
    <recommendedName>
        <fullName evidence="4">Peptidyl-prolyl cis-trans isomerase</fullName>
    </recommendedName>
</protein>
<gene>
    <name evidence="2" type="ORF">DW663_06435</name>
</gene>
<evidence type="ECO:0008006" key="4">
    <source>
        <dbReference type="Google" id="ProtNLM"/>
    </source>
</evidence>
<feature type="signal peptide" evidence="1">
    <location>
        <begin position="1"/>
        <end position="23"/>
    </location>
</feature>
<evidence type="ECO:0000256" key="1">
    <source>
        <dbReference type="SAM" id="SignalP"/>
    </source>
</evidence>
<name>A0A414PVJ7_FUSMR</name>
<proteinExistence type="predicted"/>
<evidence type="ECO:0000313" key="2">
    <source>
        <dbReference type="EMBL" id="RHF72491.1"/>
    </source>
</evidence>
<comment type="caution">
    <text evidence="2">The sequence shown here is derived from an EMBL/GenBank/DDBJ whole genome shotgun (WGS) entry which is preliminary data.</text>
</comment>
<accession>A0A414PVJ7</accession>
<keyword evidence="1" id="KW-0732">Signal</keyword>
<dbReference type="AlphaFoldDB" id="A0A414PVJ7"/>
<dbReference type="GeneID" id="62764176"/>